<organism evidence="2 3">
    <name type="scientific">Fusarium oxysporum f. sp. cepae</name>
    <dbReference type="NCBI Taxonomy" id="396571"/>
    <lineage>
        <taxon>Eukaryota</taxon>
        <taxon>Fungi</taxon>
        <taxon>Dikarya</taxon>
        <taxon>Ascomycota</taxon>
        <taxon>Pezizomycotina</taxon>
        <taxon>Sordariomycetes</taxon>
        <taxon>Hypocreomycetidae</taxon>
        <taxon>Hypocreales</taxon>
        <taxon>Nectriaceae</taxon>
        <taxon>Fusarium</taxon>
        <taxon>Fusarium oxysporum species complex</taxon>
    </lineage>
</organism>
<dbReference type="EMBL" id="MRCU01000014">
    <property type="protein sequence ID" value="RKK08393.1"/>
    <property type="molecule type" value="Genomic_DNA"/>
</dbReference>
<comment type="caution">
    <text evidence="2">The sequence shown here is derived from an EMBL/GenBank/DDBJ whole genome shotgun (WGS) entry which is preliminary data.</text>
</comment>
<accession>A0A3L6MVR5</accession>
<sequence>MGMRVFSAAALACAGDLCARGCDTASQACGSCNTDNIDNIH</sequence>
<evidence type="ECO:0000313" key="3">
    <source>
        <dbReference type="Proteomes" id="UP000270866"/>
    </source>
</evidence>
<evidence type="ECO:0000256" key="1">
    <source>
        <dbReference type="SAM" id="SignalP"/>
    </source>
</evidence>
<dbReference type="AlphaFoldDB" id="A0A3L6MVR5"/>
<protein>
    <submittedName>
        <fullName evidence="2">Uncharacterized protein</fullName>
    </submittedName>
</protein>
<reference evidence="2 3" key="1">
    <citation type="journal article" date="2018" name="Sci. Rep.">
        <title>Characterisation of pathogen-specific regions and novel effector candidates in Fusarium oxysporum f. sp. cepae.</title>
        <authorList>
            <person name="Armitage A.D."/>
            <person name="Taylor A."/>
            <person name="Sobczyk M.K."/>
            <person name="Baxter L."/>
            <person name="Greenfield B.P."/>
            <person name="Bates H.J."/>
            <person name="Wilson F."/>
            <person name="Jackson A.C."/>
            <person name="Ott S."/>
            <person name="Harrison R.J."/>
            <person name="Clarkson J.P."/>
        </authorList>
    </citation>
    <scope>NUCLEOTIDE SEQUENCE [LARGE SCALE GENOMIC DNA]</scope>
    <source>
        <strain evidence="2 3">FoC_Fus2</strain>
    </source>
</reference>
<feature type="chain" id="PRO_5018138469" evidence="1">
    <location>
        <begin position="22"/>
        <end position="41"/>
    </location>
</feature>
<gene>
    <name evidence="2" type="ORF">BFJ65_g17055</name>
</gene>
<proteinExistence type="predicted"/>
<keyword evidence="1" id="KW-0732">Signal</keyword>
<evidence type="ECO:0000313" key="2">
    <source>
        <dbReference type="EMBL" id="RKK08393.1"/>
    </source>
</evidence>
<name>A0A3L6MVR5_FUSOX</name>
<dbReference type="Proteomes" id="UP000270866">
    <property type="component" value="Unassembled WGS sequence"/>
</dbReference>
<feature type="signal peptide" evidence="1">
    <location>
        <begin position="1"/>
        <end position="21"/>
    </location>
</feature>